<proteinExistence type="predicted"/>
<protein>
    <submittedName>
        <fullName evidence="1">Uncharacterized protein</fullName>
    </submittedName>
</protein>
<name>A0AAV6X9V0_9LAMI</name>
<evidence type="ECO:0000313" key="1">
    <source>
        <dbReference type="EMBL" id="KAG8375915.1"/>
    </source>
</evidence>
<organism evidence="1 2">
    <name type="scientific">Buddleja alternifolia</name>
    <dbReference type="NCBI Taxonomy" id="168488"/>
    <lineage>
        <taxon>Eukaryota</taxon>
        <taxon>Viridiplantae</taxon>
        <taxon>Streptophyta</taxon>
        <taxon>Embryophyta</taxon>
        <taxon>Tracheophyta</taxon>
        <taxon>Spermatophyta</taxon>
        <taxon>Magnoliopsida</taxon>
        <taxon>eudicotyledons</taxon>
        <taxon>Gunneridae</taxon>
        <taxon>Pentapetalae</taxon>
        <taxon>asterids</taxon>
        <taxon>lamiids</taxon>
        <taxon>Lamiales</taxon>
        <taxon>Scrophulariaceae</taxon>
        <taxon>Buddlejeae</taxon>
        <taxon>Buddleja</taxon>
    </lineage>
</organism>
<keyword evidence="2" id="KW-1185">Reference proteome</keyword>
<comment type="caution">
    <text evidence="1">The sequence shown here is derived from an EMBL/GenBank/DDBJ whole genome shotgun (WGS) entry which is preliminary data.</text>
</comment>
<dbReference type="Proteomes" id="UP000826271">
    <property type="component" value="Unassembled WGS sequence"/>
</dbReference>
<sequence>MKIKKTLELTRSKHHLSKLALSLYVKKESCGKLKSLGSSSTPRKVASGNLMKNIVQGLDLGPKALRKSWEGNMNVKSRESPRLKAPRKLMNERLPSKEDTKIITLKSTKEENKVNAAIKKASTVGDMSGMVKAARIASVGKKSSNNEFPENLVKVP</sequence>
<dbReference type="AlphaFoldDB" id="A0AAV6X9V0"/>
<accession>A0AAV6X9V0</accession>
<reference evidence="1" key="1">
    <citation type="submission" date="2019-10" db="EMBL/GenBank/DDBJ databases">
        <authorList>
            <person name="Zhang R."/>
            <person name="Pan Y."/>
            <person name="Wang J."/>
            <person name="Ma R."/>
            <person name="Yu S."/>
        </authorList>
    </citation>
    <scope>NUCLEOTIDE SEQUENCE</scope>
    <source>
        <strain evidence="1">LA-IB0</strain>
        <tissue evidence="1">Leaf</tissue>
    </source>
</reference>
<dbReference type="EMBL" id="WHWC01000009">
    <property type="protein sequence ID" value="KAG8375915.1"/>
    <property type="molecule type" value="Genomic_DNA"/>
</dbReference>
<gene>
    <name evidence="1" type="ORF">BUALT_Bualt09G0008700</name>
</gene>
<evidence type="ECO:0000313" key="2">
    <source>
        <dbReference type="Proteomes" id="UP000826271"/>
    </source>
</evidence>